<name>A0AAE3XS43_9BACT</name>
<feature type="chain" id="PRO_5042157845" description="DUF4958 domain-containing protein" evidence="1">
    <location>
        <begin position="23"/>
        <end position="557"/>
    </location>
</feature>
<proteinExistence type="predicted"/>
<evidence type="ECO:0000313" key="2">
    <source>
        <dbReference type="EMBL" id="MDR6241758.1"/>
    </source>
</evidence>
<dbReference type="AlphaFoldDB" id="A0AAE3XS43"/>
<dbReference type="PROSITE" id="PS51257">
    <property type="entry name" value="PROKAR_LIPOPROTEIN"/>
    <property type="match status" value="1"/>
</dbReference>
<protein>
    <recommendedName>
        <fullName evidence="4">DUF4958 domain-containing protein</fullName>
    </recommendedName>
</protein>
<reference evidence="2" key="1">
    <citation type="submission" date="2023-07" db="EMBL/GenBank/DDBJ databases">
        <title>Genomic Encyclopedia of Type Strains, Phase IV (KMG-IV): sequencing the most valuable type-strain genomes for metagenomic binning, comparative biology and taxonomic classification.</title>
        <authorList>
            <person name="Goeker M."/>
        </authorList>
    </citation>
    <scope>NUCLEOTIDE SEQUENCE</scope>
    <source>
        <strain evidence="2">DSM 26174</strain>
    </source>
</reference>
<sequence length="557" mass="61421">MNQKLFNIAMLLSILTFLYACNDDKIEILDRVPESAPQNLLYQNYKNYVQVGSEWQSVKPEVLADGVSTFAINGVSLSQEGEKVGYSGADFNIDSESGVISLPDANEIPSGNYSFAIEVENEYGKTIFEDALGLMAYSENFPYKVFYPILEFEEAGTAQEITPSIDPEFKSGQLFFRMISPLGVSGLSVSDTSGVITMTEGNQLSVGNHELKIEVIKNEKEKMIATAIVNITGLKPNSIEYPNSTMVVELNEFMMPVDPSQLSDVPIVDIKADQLPFVLYRIEGEHADMFDINEQGQLALKDQQYGINQEYDLEIYAYTPAGESSTNFTVNTFIPPGMKITVFNSDFSSNGNAGNTVNFGNFKGWNPFGAGATKKSWILKDHLFNPMATTDEKPHGTYGYGIMLFNNDKVETNSWAFNADRFEIPAGASSAEIVHAGYISYPPNGTVGQGGQTETTSLTISISEDYDPTSGGDPNNATWEDIGYPVMLEENCDNGVFFDPAHANYKGRPVTPIVTDIPSKYIGKKITVAFVGRYWGDAAGKRRCYYHIVEVRINAQL</sequence>
<evidence type="ECO:0000256" key="1">
    <source>
        <dbReference type="SAM" id="SignalP"/>
    </source>
</evidence>
<keyword evidence="1" id="KW-0732">Signal</keyword>
<feature type="signal peptide" evidence="1">
    <location>
        <begin position="1"/>
        <end position="22"/>
    </location>
</feature>
<accession>A0AAE3XS43</accession>
<gene>
    <name evidence="2" type="ORF">HNQ88_004845</name>
</gene>
<evidence type="ECO:0000313" key="3">
    <source>
        <dbReference type="Proteomes" id="UP001185092"/>
    </source>
</evidence>
<keyword evidence="3" id="KW-1185">Reference proteome</keyword>
<dbReference type="RefSeq" id="WP_309942824.1">
    <property type="nucleotide sequence ID" value="NZ_AP025309.1"/>
</dbReference>
<comment type="caution">
    <text evidence="2">The sequence shown here is derived from an EMBL/GenBank/DDBJ whole genome shotgun (WGS) entry which is preliminary data.</text>
</comment>
<evidence type="ECO:0008006" key="4">
    <source>
        <dbReference type="Google" id="ProtNLM"/>
    </source>
</evidence>
<dbReference type="Proteomes" id="UP001185092">
    <property type="component" value="Unassembled WGS sequence"/>
</dbReference>
<dbReference type="EMBL" id="JAVDQD010000011">
    <property type="protein sequence ID" value="MDR6241758.1"/>
    <property type="molecule type" value="Genomic_DNA"/>
</dbReference>
<organism evidence="2 3">
    <name type="scientific">Aureibacter tunicatorum</name>
    <dbReference type="NCBI Taxonomy" id="866807"/>
    <lineage>
        <taxon>Bacteria</taxon>
        <taxon>Pseudomonadati</taxon>
        <taxon>Bacteroidota</taxon>
        <taxon>Cytophagia</taxon>
        <taxon>Cytophagales</taxon>
        <taxon>Persicobacteraceae</taxon>
        <taxon>Aureibacter</taxon>
    </lineage>
</organism>